<dbReference type="Pfam" id="PF00023">
    <property type="entry name" value="Ank"/>
    <property type="match status" value="1"/>
</dbReference>
<feature type="repeat" description="ANK" evidence="2">
    <location>
        <begin position="502"/>
        <end position="535"/>
    </location>
</feature>
<feature type="region of interest" description="Disordered" evidence="3">
    <location>
        <begin position="1040"/>
        <end position="1059"/>
    </location>
</feature>
<dbReference type="Gene3D" id="1.25.40.20">
    <property type="entry name" value="Ankyrin repeat-containing domain"/>
    <property type="match status" value="2"/>
</dbReference>
<dbReference type="KEGG" id="csl:COCSUDRAFT_47857"/>
<dbReference type="InterPro" id="IPR015655">
    <property type="entry name" value="PP2C"/>
</dbReference>
<dbReference type="CDD" id="cd09917">
    <property type="entry name" value="F-box_SF"/>
    <property type="match status" value="1"/>
</dbReference>
<dbReference type="PROSITE" id="PS50297">
    <property type="entry name" value="ANK_REP_REGION"/>
    <property type="match status" value="2"/>
</dbReference>
<dbReference type="InterPro" id="IPR001932">
    <property type="entry name" value="PPM-type_phosphatase-like_dom"/>
</dbReference>
<dbReference type="Pfam" id="PF00481">
    <property type="entry name" value="PP2C"/>
    <property type="match status" value="1"/>
</dbReference>
<dbReference type="PANTHER" id="PTHR47992">
    <property type="entry name" value="PROTEIN PHOSPHATASE"/>
    <property type="match status" value="1"/>
</dbReference>
<dbReference type="GO" id="GO:0005930">
    <property type="term" value="C:axoneme"/>
    <property type="evidence" value="ECO:0007669"/>
    <property type="project" value="UniProtKB-SubCell"/>
</dbReference>
<dbReference type="Pfam" id="PF07145">
    <property type="entry name" value="PAM2"/>
    <property type="match status" value="1"/>
</dbReference>
<dbReference type="InterPro" id="IPR032675">
    <property type="entry name" value="LRR_dom_sf"/>
</dbReference>
<feature type="domain" description="PPM-type phosphatase" evidence="4">
    <location>
        <begin position="690"/>
        <end position="961"/>
    </location>
</feature>
<name>I0YVF5_COCSC</name>
<dbReference type="SUPFAM" id="SSF48403">
    <property type="entry name" value="Ankyrin repeat"/>
    <property type="match status" value="1"/>
</dbReference>
<comment type="caution">
    <text evidence="5">The sequence shown here is derived from an EMBL/GenBank/DDBJ whole genome shotgun (WGS) entry which is preliminary data.</text>
</comment>
<dbReference type="InterPro" id="IPR036770">
    <property type="entry name" value="Ankyrin_rpt-contain_sf"/>
</dbReference>
<dbReference type="InterPro" id="IPR036457">
    <property type="entry name" value="PPM-type-like_dom_sf"/>
</dbReference>
<organism evidence="5 6">
    <name type="scientific">Coccomyxa subellipsoidea (strain C-169)</name>
    <name type="common">Green microalga</name>
    <dbReference type="NCBI Taxonomy" id="574566"/>
    <lineage>
        <taxon>Eukaryota</taxon>
        <taxon>Viridiplantae</taxon>
        <taxon>Chlorophyta</taxon>
        <taxon>core chlorophytes</taxon>
        <taxon>Trebouxiophyceae</taxon>
        <taxon>Trebouxiophyceae incertae sedis</taxon>
        <taxon>Coccomyxaceae</taxon>
        <taxon>Coccomyxa</taxon>
        <taxon>Coccomyxa subellipsoidea</taxon>
    </lineage>
</organism>
<dbReference type="OrthoDB" id="7729168at2759"/>
<dbReference type="SMART" id="SM00331">
    <property type="entry name" value="PP2C_SIG"/>
    <property type="match status" value="1"/>
</dbReference>
<dbReference type="Proteomes" id="UP000007264">
    <property type="component" value="Unassembled WGS sequence"/>
</dbReference>
<dbReference type="Pfam" id="PF12796">
    <property type="entry name" value="Ank_2"/>
    <property type="match status" value="1"/>
</dbReference>
<gene>
    <name evidence="5" type="ORF">COCSUDRAFT_47857</name>
</gene>
<dbReference type="InterPro" id="IPR001810">
    <property type="entry name" value="F-box_dom"/>
</dbReference>
<comment type="subcellular location">
    <subcellularLocation>
        <location evidence="1">Cytoplasm</location>
        <location evidence="1">Cytoskeleton</location>
        <location evidence="1">Cilium axoneme</location>
    </subcellularLocation>
</comment>
<dbReference type="PROSITE" id="PS50088">
    <property type="entry name" value="ANK_REPEAT"/>
    <property type="match status" value="3"/>
</dbReference>
<dbReference type="AlphaFoldDB" id="I0YVF5"/>
<feature type="repeat" description="ANK" evidence="2">
    <location>
        <begin position="613"/>
        <end position="637"/>
    </location>
</feature>
<dbReference type="GO" id="GO:0004722">
    <property type="term" value="F:protein serine/threonine phosphatase activity"/>
    <property type="evidence" value="ECO:0007669"/>
    <property type="project" value="InterPro"/>
</dbReference>
<dbReference type="eggNOG" id="KOG4177">
    <property type="taxonomic scope" value="Eukaryota"/>
</dbReference>
<sequence length="1059" mass="111062">MTPVMHRVAMSRRLNPHAPVFVPRSSVPNTHVTKFALGGAEQNHPWASCDQNNESKELFEILPDEILTTILLRLDDPTDVAATASTCSRLRSLSGAAPLRLRVGPKRFIEEGTRDKLRSFILGLSRTFRGIRELNLRGLPVELDDLMLVVQHLPSLCVIHLSGAQKLPPSVSALFSTSPGQAQASSSGQIQAASLARCFQLTSEALSDALRAAACPLSRLRTIALSHLDLASWPPASPVVDLTEPQDEHASATQPLHARQPLDCFPPIGRLQILSLHNCAKISASGLAALGRACPQLRMLLLGGCTLAPCLPPAPAAAHPPAGPEDPPMPAATGPLRVIGVVEQGQYIAGGAQSGLQMLREAVEGGGAGWAGGAASAGSVALLWGLVCALPRLRVLELTHFSAAVVDGVRALLSPSASPALEVWDLCRPQSIQAAQCFLREEQQSAEGRGMAGDVALALQEAVNCSSIARQTPLHAAAEAGNAVMVKALLSLGAAVDPRDRSGSTPLSVTAEEAGRTGAAAALLAAGADVRAKNAAGEAPMYIASLRGHAAVVQVLLQFHERHGISWTEPELYGDGWTPLMAAAVAGRQHIAMVLLQRAGASATDLVQAANRYGLTAAHIAARSGNVPLLRSLLEAGGGSIAKAQDGSGETPIDVAKRYKNVCAAKLLSDAMHFPSLRGDHDCGSRARNPASGPPARAQQPHLDVFFDSGVDDGNLRMLGVCDGHYGKGAAAYVSSSFFTELQQRLSMDCHADRDSAAAELREAVTGTFVTLAERFERSKKISGTTLTVAILTGDLLTVANIGDCKAFLDTGREIVELTSSHRIEENAGEQRRLQMAGALVGRSCAALNGPTAEGEKGIGKLRVWAKSGLGGLRVGRAIGNAEIGRCIVPHPHIRQIVVPAAGARLILGSDGLWDPLATSKVFSLCQKLPLQAAARCLCNAAYRAQGSDMKDDVSVIVADMLPGSGAQDWPAVRASLATGPKRWLPACMARPAVKDAGADSCAELTVVADVDTWAEYAARCEASARKALTRDDSAMQNLDKQHKAQQADALPASHAVIS</sequence>
<dbReference type="InterPro" id="IPR002110">
    <property type="entry name" value="Ankyrin_rpt"/>
</dbReference>
<dbReference type="SUPFAM" id="SSF81383">
    <property type="entry name" value="F-box domain"/>
    <property type="match status" value="1"/>
</dbReference>
<evidence type="ECO:0000256" key="2">
    <source>
        <dbReference type="PROSITE-ProRule" id="PRU00023"/>
    </source>
</evidence>
<protein>
    <recommendedName>
        <fullName evidence="4">PPM-type phosphatase domain-containing protein</fullName>
    </recommendedName>
</protein>
<dbReference type="Pfam" id="PF12937">
    <property type="entry name" value="F-box-like"/>
    <property type="match status" value="1"/>
</dbReference>
<dbReference type="SMART" id="SM00248">
    <property type="entry name" value="ANK"/>
    <property type="match status" value="5"/>
</dbReference>
<dbReference type="PROSITE" id="PS51746">
    <property type="entry name" value="PPM_2"/>
    <property type="match status" value="1"/>
</dbReference>
<keyword evidence="2" id="KW-0040">ANK repeat</keyword>
<reference evidence="5 6" key="1">
    <citation type="journal article" date="2012" name="Genome Biol.">
        <title>The genome of the polar eukaryotic microalga coccomyxa subellipsoidea reveals traits of cold adaptation.</title>
        <authorList>
            <person name="Blanc G."/>
            <person name="Agarkova I."/>
            <person name="Grimwood J."/>
            <person name="Kuo A."/>
            <person name="Brueggeman A."/>
            <person name="Dunigan D."/>
            <person name="Gurnon J."/>
            <person name="Ladunga I."/>
            <person name="Lindquist E."/>
            <person name="Lucas S."/>
            <person name="Pangilinan J."/>
            <person name="Proschold T."/>
            <person name="Salamov A."/>
            <person name="Schmutz J."/>
            <person name="Weeks D."/>
            <person name="Yamada T."/>
            <person name="Claverie J.M."/>
            <person name="Grigoriev I."/>
            <person name="Van Etten J."/>
            <person name="Lomsadze A."/>
            <person name="Borodovsky M."/>
        </authorList>
    </citation>
    <scope>NUCLEOTIDE SEQUENCE [LARGE SCALE GENOMIC DNA]</scope>
    <source>
        <strain evidence="5 6">C-169</strain>
    </source>
</reference>
<evidence type="ECO:0000256" key="3">
    <source>
        <dbReference type="SAM" id="MobiDB-lite"/>
    </source>
</evidence>
<proteinExistence type="predicted"/>
<accession>I0YVF5</accession>
<feature type="repeat" description="ANK" evidence="2">
    <location>
        <begin position="469"/>
        <end position="501"/>
    </location>
</feature>
<dbReference type="SUPFAM" id="SSF81606">
    <property type="entry name" value="PP2C-like"/>
    <property type="match status" value="1"/>
</dbReference>
<evidence type="ECO:0000259" key="4">
    <source>
        <dbReference type="PROSITE" id="PS51746"/>
    </source>
</evidence>
<dbReference type="RefSeq" id="XP_005646918.1">
    <property type="nucleotide sequence ID" value="XM_005646861.1"/>
</dbReference>
<dbReference type="SMART" id="SM00332">
    <property type="entry name" value="PP2Cc"/>
    <property type="match status" value="1"/>
</dbReference>
<dbReference type="InterPro" id="IPR036047">
    <property type="entry name" value="F-box-like_dom_sf"/>
</dbReference>
<evidence type="ECO:0000256" key="1">
    <source>
        <dbReference type="ARBA" id="ARBA00004430"/>
    </source>
</evidence>
<dbReference type="EMBL" id="AGSI01000010">
    <property type="protein sequence ID" value="EIE22374.1"/>
    <property type="molecule type" value="Genomic_DNA"/>
</dbReference>
<dbReference type="CDD" id="cd00143">
    <property type="entry name" value="PP2Cc"/>
    <property type="match status" value="1"/>
</dbReference>
<keyword evidence="6" id="KW-1185">Reference proteome</keyword>
<evidence type="ECO:0000313" key="5">
    <source>
        <dbReference type="EMBL" id="EIE22374.1"/>
    </source>
</evidence>
<dbReference type="InterPro" id="IPR009818">
    <property type="entry name" value="PAM2_motif"/>
</dbReference>
<dbReference type="Gene3D" id="3.60.40.10">
    <property type="entry name" value="PPM-type phosphatase domain"/>
    <property type="match status" value="1"/>
</dbReference>
<dbReference type="SUPFAM" id="SSF52047">
    <property type="entry name" value="RNI-like"/>
    <property type="match status" value="1"/>
</dbReference>
<dbReference type="GeneID" id="17040360"/>
<dbReference type="Gene3D" id="3.80.10.10">
    <property type="entry name" value="Ribonuclease Inhibitor"/>
    <property type="match status" value="1"/>
</dbReference>
<dbReference type="eggNOG" id="KOG0698">
    <property type="taxonomic scope" value="Eukaryota"/>
</dbReference>
<evidence type="ECO:0000313" key="6">
    <source>
        <dbReference type="Proteomes" id="UP000007264"/>
    </source>
</evidence>